<organism evidence="3 4">
    <name type="scientific">Kangiella taiwanensis</name>
    <dbReference type="NCBI Taxonomy" id="1079179"/>
    <lineage>
        <taxon>Bacteria</taxon>
        <taxon>Pseudomonadati</taxon>
        <taxon>Pseudomonadota</taxon>
        <taxon>Gammaproteobacteria</taxon>
        <taxon>Kangiellales</taxon>
        <taxon>Kangiellaceae</taxon>
        <taxon>Kangiella</taxon>
    </lineage>
</organism>
<dbReference type="RefSeq" id="WP_223579655.1">
    <property type="nucleotide sequence ID" value="NZ_BAABFU010000003.1"/>
</dbReference>
<comment type="caution">
    <text evidence="3">The sequence shown here is derived from an EMBL/GenBank/DDBJ whole genome shotgun (WGS) entry which is preliminary data.</text>
</comment>
<protein>
    <submittedName>
        <fullName evidence="3">DUF5916 domain-containing protein</fullName>
    </submittedName>
</protein>
<feature type="chain" id="PRO_5046139557" evidence="1">
    <location>
        <begin position="23"/>
        <end position="749"/>
    </location>
</feature>
<evidence type="ECO:0000313" key="3">
    <source>
        <dbReference type="EMBL" id="GAA4352180.1"/>
    </source>
</evidence>
<evidence type="ECO:0000256" key="1">
    <source>
        <dbReference type="SAM" id="SignalP"/>
    </source>
</evidence>
<dbReference type="SUPFAM" id="SSF49344">
    <property type="entry name" value="CBD9-like"/>
    <property type="match status" value="1"/>
</dbReference>
<dbReference type="Pfam" id="PF19313">
    <property type="entry name" value="DUF5916"/>
    <property type="match status" value="1"/>
</dbReference>
<keyword evidence="4" id="KW-1185">Reference proteome</keyword>
<keyword evidence="1" id="KW-0732">Signal</keyword>
<name>A0ABP8I629_9GAMM</name>
<dbReference type="InterPro" id="IPR045670">
    <property type="entry name" value="DUF5916"/>
</dbReference>
<proteinExistence type="predicted"/>
<dbReference type="EMBL" id="BAABFU010000003">
    <property type="protein sequence ID" value="GAA4352180.1"/>
    <property type="molecule type" value="Genomic_DNA"/>
</dbReference>
<gene>
    <name evidence="3" type="ORF">GCM10023150_19580</name>
</gene>
<dbReference type="Gene3D" id="2.60.40.1190">
    <property type="match status" value="1"/>
</dbReference>
<feature type="signal peptide" evidence="1">
    <location>
        <begin position="1"/>
        <end position="22"/>
    </location>
</feature>
<dbReference type="Proteomes" id="UP001501294">
    <property type="component" value="Unassembled WGS sequence"/>
</dbReference>
<accession>A0ABP8I629</accession>
<feature type="domain" description="DUF5916" evidence="2">
    <location>
        <begin position="240"/>
        <end position="341"/>
    </location>
</feature>
<evidence type="ECO:0000259" key="2">
    <source>
        <dbReference type="Pfam" id="PF19313"/>
    </source>
</evidence>
<reference evidence="4" key="1">
    <citation type="journal article" date="2019" name="Int. J. Syst. Evol. Microbiol.">
        <title>The Global Catalogue of Microorganisms (GCM) 10K type strain sequencing project: providing services to taxonomists for standard genome sequencing and annotation.</title>
        <authorList>
            <consortium name="The Broad Institute Genomics Platform"/>
            <consortium name="The Broad Institute Genome Sequencing Center for Infectious Disease"/>
            <person name="Wu L."/>
            <person name="Ma J."/>
        </authorList>
    </citation>
    <scope>NUCLEOTIDE SEQUENCE [LARGE SCALE GENOMIC DNA]</scope>
    <source>
        <strain evidence="4">JCM 17727</strain>
    </source>
</reference>
<dbReference type="CDD" id="cd09618">
    <property type="entry name" value="CBM9_like_2"/>
    <property type="match status" value="1"/>
</dbReference>
<evidence type="ECO:0000313" key="4">
    <source>
        <dbReference type="Proteomes" id="UP001501294"/>
    </source>
</evidence>
<sequence>MKRRLMTPLLLVLASFAYQVKAATDDGMSVISIPKVDAEITVDGRLDEAFWKDANQVVYRYETQPAQNTKPKVKTVAYIAENGDSLLVAIKAYDPNPELIQASYKKRDQIFGEDTVGFKVDTFNDERKAYNFFVNALGIQADSIEDDVLLREDSSWDAIWSSAGHIDDDGYTVEIELPFKVLRFPNTSETKTWGIDFMRFYPRDVHYRLAYSPNDRDLSCVLCQIAKAEGLDDIVSGNNLEFTPYVSAEKSEFRDPPAQTQWQSEGVNYNAGADLRWGVTDNSVLNATLNPDFSQVETDAAQLDVNNRFSLFFPEKRPFFLDGAEYFNTRYNLLHTRNISDPDYGVKYTGKNSEHSYGVLVSRDQTTSFIIPGAQSSSVYTLRDSNLGDVESDVAAARYSIDVGQNSQIGFLATNRSADDYENTVLSIDGSQKLYDAGTLRYQFMYSDSDNTEDMQQRFGLAPNTTGRGFEINYSHRDTHWNWYATHSDFDDDFRTDLGFLGIVGNTKDVVGAGYRWYGDDEDFFHEYKVSGEYKERHLTSGQKYEQQREVGFQLNGQYRSFFFFGAANRDTLFEQIWFDEQFYWMESSFRPVGNLKIGFYLETADTIDFRHTRSGQSDSYQFYTEWQVNDHWLLGFDSSFTDFTVSNEPLFDAVISNLNTSYHFDDKSYLRLIVRYSDIDYNTALYSDPAQVEQETQVSRQLLYTYKWNPRTAFYLGYSDNGFEDDRVSQFEKTGRTLFTKFSYAFQL</sequence>